<accession>A0ACC0XPY0</accession>
<gene>
    <name evidence="1" type="ORF">Pint_32191</name>
</gene>
<organism evidence="1 2">
    <name type="scientific">Pistacia integerrima</name>
    <dbReference type="NCBI Taxonomy" id="434235"/>
    <lineage>
        <taxon>Eukaryota</taxon>
        <taxon>Viridiplantae</taxon>
        <taxon>Streptophyta</taxon>
        <taxon>Embryophyta</taxon>
        <taxon>Tracheophyta</taxon>
        <taxon>Spermatophyta</taxon>
        <taxon>Magnoliopsida</taxon>
        <taxon>eudicotyledons</taxon>
        <taxon>Gunneridae</taxon>
        <taxon>Pentapetalae</taxon>
        <taxon>rosids</taxon>
        <taxon>malvids</taxon>
        <taxon>Sapindales</taxon>
        <taxon>Anacardiaceae</taxon>
        <taxon>Pistacia</taxon>
    </lineage>
</organism>
<reference evidence="2" key="1">
    <citation type="journal article" date="2023" name="G3 (Bethesda)">
        <title>Genome assembly and association tests identify interacting loci associated with vigor, precocity, and sex in interspecific pistachio rootstocks.</title>
        <authorList>
            <person name="Palmer W."/>
            <person name="Jacygrad E."/>
            <person name="Sagayaradj S."/>
            <person name="Cavanaugh K."/>
            <person name="Han R."/>
            <person name="Bertier L."/>
            <person name="Beede B."/>
            <person name="Kafkas S."/>
            <person name="Golino D."/>
            <person name="Preece J."/>
            <person name="Michelmore R."/>
        </authorList>
    </citation>
    <scope>NUCLEOTIDE SEQUENCE [LARGE SCALE GENOMIC DNA]</scope>
</reference>
<dbReference type="EMBL" id="CM047746">
    <property type="protein sequence ID" value="KAJ0021106.1"/>
    <property type="molecule type" value="Genomic_DNA"/>
</dbReference>
<comment type="caution">
    <text evidence="1">The sequence shown here is derived from an EMBL/GenBank/DDBJ whole genome shotgun (WGS) entry which is preliminary data.</text>
</comment>
<protein>
    <submittedName>
        <fullName evidence="1">Uncharacterized protein</fullName>
    </submittedName>
</protein>
<keyword evidence="2" id="KW-1185">Reference proteome</keyword>
<dbReference type="Proteomes" id="UP001163603">
    <property type="component" value="Chromosome 11"/>
</dbReference>
<proteinExistence type="predicted"/>
<name>A0ACC0XPY0_9ROSI</name>
<evidence type="ECO:0000313" key="1">
    <source>
        <dbReference type="EMBL" id="KAJ0021106.1"/>
    </source>
</evidence>
<evidence type="ECO:0000313" key="2">
    <source>
        <dbReference type="Proteomes" id="UP001163603"/>
    </source>
</evidence>
<sequence length="283" mass="29922">MMMKQSSFSFSVILLFLLHCTTTLAQPAAAPAVPAGPTAAPPPGPIVTLTPPPLGAPIPSGPINVIRILEQAGRFTLFIRLLKATTVIDQIEHQLNNTNGRMTIFAPTDSAFSTLSSGTLNSLTDPQKESLIQFHVLSSYIAQSQFQTASNPLRTNAGDNSRYRYQLNATSYSNSINISTGITNASVSAVIYSDGQLAVYQVDKVLLPWEIFGSKPPATAPAPAPIAPALAPGKPKKVKPAPIAVTPVNDDTTKVDASGAASLMTMQNVVFFFAVMVAPIIFS</sequence>